<evidence type="ECO:0000259" key="6">
    <source>
        <dbReference type="SMART" id="SM00528"/>
    </source>
</evidence>
<reference evidence="8" key="1">
    <citation type="journal article" date="2019" name="Int. J. Syst. Evol. Microbiol.">
        <title>The Global Catalogue of Microorganisms (GCM) 10K type strain sequencing project: providing services to taxonomists for standard genome sequencing and annotation.</title>
        <authorList>
            <consortium name="The Broad Institute Genomics Platform"/>
            <consortium name="The Broad Institute Genome Sequencing Center for Infectious Disease"/>
            <person name="Wu L."/>
            <person name="Ma J."/>
        </authorList>
    </citation>
    <scope>NUCLEOTIDE SEQUENCE [LARGE SCALE GENOMIC DNA]</scope>
    <source>
        <strain evidence="8">JCM 17666</strain>
    </source>
</reference>
<dbReference type="PANTHER" id="PTHR38097:SF2">
    <property type="entry name" value="DNA-BINDING PROTEIN STPA"/>
    <property type="match status" value="1"/>
</dbReference>
<keyword evidence="3" id="KW-0963">Cytoplasm</keyword>
<dbReference type="Proteomes" id="UP001501671">
    <property type="component" value="Unassembled WGS sequence"/>
</dbReference>
<dbReference type="SMART" id="SM00528">
    <property type="entry name" value="HNS"/>
    <property type="match status" value="1"/>
</dbReference>
<evidence type="ECO:0000256" key="2">
    <source>
        <dbReference type="ARBA" id="ARBA00010610"/>
    </source>
</evidence>
<name>A0ABP8GZ79_9BURK</name>
<dbReference type="Pfam" id="PF00816">
    <property type="entry name" value="Histone_HNS"/>
    <property type="match status" value="1"/>
</dbReference>
<evidence type="ECO:0000256" key="4">
    <source>
        <dbReference type="ARBA" id="ARBA00023125"/>
    </source>
</evidence>
<comment type="caution">
    <text evidence="7">The sequence shown here is derived from an EMBL/GenBank/DDBJ whole genome shotgun (WGS) entry which is preliminary data.</text>
</comment>
<dbReference type="InterPro" id="IPR027444">
    <property type="entry name" value="H-NS_C_dom"/>
</dbReference>
<organism evidence="7 8">
    <name type="scientific">Pigmentiphaga soli</name>
    <dbReference type="NCBI Taxonomy" id="1007095"/>
    <lineage>
        <taxon>Bacteria</taxon>
        <taxon>Pseudomonadati</taxon>
        <taxon>Pseudomonadota</taxon>
        <taxon>Betaproteobacteria</taxon>
        <taxon>Burkholderiales</taxon>
        <taxon>Alcaligenaceae</taxon>
        <taxon>Pigmentiphaga</taxon>
    </lineage>
</organism>
<keyword evidence="4" id="KW-0238">DNA-binding</keyword>
<protein>
    <submittedName>
        <fullName evidence="7">H-NS histone family protein</fullName>
    </submittedName>
</protein>
<dbReference type="Gene3D" id="4.10.430.10">
    <property type="entry name" value="Histone-like protein H-NS, C-terminal domain"/>
    <property type="match status" value="1"/>
</dbReference>
<gene>
    <name evidence="7" type="ORF">GCM10023144_21130</name>
</gene>
<feature type="region of interest" description="Disordered" evidence="5">
    <location>
        <begin position="62"/>
        <end position="100"/>
    </location>
</feature>
<evidence type="ECO:0000256" key="3">
    <source>
        <dbReference type="ARBA" id="ARBA00022490"/>
    </source>
</evidence>
<feature type="domain" description="DNA-binding protein H-NS-like C-terminal" evidence="6">
    <location>
        <begin position="73"/>
        <end position="117"/>
    </location>
</feature>
<accession>A0ABP8GZ79</accession>
<dbReference type="EMBL" id="BAABFO010000008">
    <property type="protein sequence ID" value="GAA4331898.1"/>
    <property type="molecule type" value="Genomic_DNA"/>
</dbReference>
<sequence length="119" mass="13023">MAKETYQSLQAQIKKLQDKAEAVRLKQRQPVVASIVRLMQEYAITPDELKAAVAKGLPAARKSSARVGAKSANKTPKQVAPKYRHPESGETWTGRGKPPRWLVAAEASGANREQFLIGS</sequence>
<evidence type="ECO:0000313" key="8">
    <source>
        <dbReference type="Proteomes" id="UP001501671"/>
    </source>
</evidence>
<dbReference type="RefSeq" id="WP_345249100.1">
    <property type="nucleotide sequence ID" value="NZ_BAABFO010000008.1"/>
</dbReference>
<dbReference type="InterPro" id="IPR037150">
    <property type="entry name" value="H-NS_C_dom_sf"/>
</dbReference>
<comment type="subcellular location">
    <subcellularLocation>
        <location evidence="1">Cytoplasm</location>
        <location evidence="1">Nucleoid</location>
    </subcellularLocation>
</comment>
<proteinExistence type="inferred from homology"/>
<comment type="similarity">
    <text evidence="2">Belongs to the histone-like protein H-NS family.</text>
</comment>
<evidence type="ECO:0000256" key="1">
    <source>
        <dbReference type="ARBA" id="ARBA00004453"/>
    </source>
</evidence>
<dbReference type="SUPFAM" id="SSF81273">
    <property type="entry name" value="H-NS histone-like proteins"/>
    <property type="match status" value="1"/>
</dbReference>
<dbReference type="PANTHER" id="PTHR38097">
    <property type="match status" value="1"/>
</dbReference>
<keyword evidence="8" id="KW-1185">Reference proteome</keyword>
<evidence type="ECO:0000256" key="5">
    <source>
        <dbReference type="SAM" id="MobiDB-lite"/>
    </source>
</evidence>
<evidence type="ECO:0000313" key="7">
    <source>
        <dbReference type="EMBL" id="GAA4331898.1"/>
    </source>
</evidence>